<dbReference type="EMBL" id="CACVBM020000144">
    <property type="protein sequence ID" value="CAA7015067.1"/>
    <property type="molecule type" value="Genomic_DNA"/>
</dbReference>
<evidence type="ECO:0000313" key="1">
    <source>
        <dbReference type="EMBL" id="CAA7015067.1"/>
    </source>
</evidence>
<proteinExistence type="predicted"/>
<sequence>MAAATSAVQLRFRNEAPSPGLLLLKSEALLVCSSSTLSFISFSLFSRSAHPPRLFYFFGVNNDGFYGAFEDWLLDAIFHFAKGCNLLVETSPPCSQSVSFVVSGGQIDEIDGALEDGASSSLFQPAGIVSPEFLHLRGNSLKALPPPPLKPPDPPDSRSCSHPLFYPLSCTRHSRLRFRHPFPPPPSSSLATAGSPDLVVFIVGAWPIKPCLGWISSTYLDLSPRPSPEVVKFVSILSNSTSLTLLDKDFVPPTDDTVFLAVVKALLSTKTYSSTALLSIHVTELEVAVDHSLKSHLSGHNPPPTAQHSSTFLGFPGAAQTVSSPPSTLDGHKSSSALVSVFHSMLCASTTHGKPLYYSVSAFRSLEFPLLTNLISLQKLAHWSPLNHSPALYSNTTTSFKVISSIVFCFQPSSFIVDYGVLPTCRSISKSTSVALEYCQLTGGVSLNSLLSCLEKVFKRSSRAIIVHLSSTTEELAFSKGI</sequence>
<keyword evidence="2" id="KW-1185">Reference proteome</keyword>
<evidence type="ECO:0000313" key="2">
    <source>
        <dbReference type="Proteomes" id="UP000467841"/>
    </source>
</evidence>
<gene>
    <name evidence="1" type="ORF">MERR_LOCUS2302</name>
</gene>
<comment type="caution">
    <text evidence="1">The sequence shown here is derived from an EMBL/GenBank/DDBJ whole genome shotgun (WGS) entry which is preliminary data.</text>
</comment>
<protein>
    <submittedName>
        <fullName evidence="1">Uncharacterized protein</fullName>
    </submittedName>
</protein>
<accession>A0A6D2HHE8</accession>
<organism evidence="1 2">
    <name type="scientific">Microthlaspi erraticum</name>
    <dbReference type="NCBI Taxonomy" id="1685480"/>
    <lineage>
        <taxon>Eukaryota</taxon>
        <taxon>Viridiplantae</taxon>
        <taxon>Streptophyta</taxon>
        <taxon>Embryophyta</taxon>
        <taxon>Tracheophyta</taxon>
        <taxon>Spermatophyta</taxon>
        <taxon>Magnoliopsida</taxon>
        <taxon>eudicotyledons</taxon>
        <taxon>Gunneridae</taxon>
        <taxon>Pentapetalae</taxon>
        <taxon>rosids</taxon>
        <taxon>malvids</taxon>
        <taxon>Brassicales</taxon>
        <taxon>Brassicaceae</taxon>
        <taxon>Coluteocarpeae</taxon>
        <taxon>Microthlaspi</taxon>
    </lineage>
</organism>
<name>A0A6D2HHE8_9BRAS</name>
<dbReference type="Proteomes" id="UP000467841">
    <property type="component" value="Unassembled WGS sequence"/>
</dbReference>
<reference evidence="1" key="1">
    <citation type="submission" date="2020-01" db="EMBL/GenBank/DDBJ databases">
        <authorList>
            <person name="Mishra B."/>
        </authorList>
    </citation>
    <scope>NUCLEOTIDE SEQUENCE [LARGE SCALE GENOMIC DNA]</scope>
</reference>
<dbReference type="AlphaFoldDB" id="A0A6D2HHE8"/>